<dbReference type="EMBL" id="CP002198">
    <property type="protein sequence ID" value="ADN14226.1"/>
    <property type="molecule type" value="Genomic_DNA"/>
</dbReference>
<reference evidence="4" key="1">
    <citation type="journal article" date="2011" name="MBio">
        <title>Novel metabolic attributes of the genus Cyanothece, comprising a group of unicellular nitrogen-fixing Cyanobacteria.</title>
        <authorList>
            <person name="Bandyopadhyay A."/>
            <person name="Elvitigala T."/>
            <person name="Welsh E."/>
            <person name="Stockel J."/>
            <person name="Liberton M."/>
            <person name="Min H."/>
            <person name="Sherman L.A."/>
            <person name="Pakrasi H.B."/>
        </authorList>
    </citation>
    <scope>NUCLEOTIDE SEQUENCE [LARGE SCALE GENOMIC DNA]</scope>
    <source>
        <strain evidence="4">PCC 7822</strain>
    </source>
</reference>
<feature type="domain" description="Peptidase metallopeptidase" evidence="2">
    <location>
        <begin position="71"/>
        <end position="224"/>
    </location>
</feature>
<dbReference type="AlphaFoldDB" id="E0UEA1"/>
<dbReference type="HOGENOM" id="CLU_873710_0_0_3"/>
<dbReference type="InterPro" id="IPR001506">
    <property type="entry name" value="Peptidase_M12A"/>
</dbReference>
<dbReference type="STRING" id="497965.Cyan7822_2247"/>
<dbReference type="SUPFAM" id="SSF55486">
    <property type="entry name" value="Metalloproteases ('zincins'), catalytic domain"/>
    <property type="match status" value="1"/>
</dbReference>
<evidence type="ECO:0000256" key="1">
    <source>
        <dbReference type="SAM" id="Coils"/>
    </source>
</evidence>
<protein>
    <submittedName>
        <fullName evidence="3">Peptidase M10A and M12B matrixin and adamalysin</fullName>
    </submittedName>
</protein>
<dbReference type="InterPro" id="IPR024079">
    <property type="entry name" value="MetalloPept_cat_dom_sf"/>
</dbReference>
<dbReference type="GO" id="GO:0008270">
    <property type="term" value="F:zinc ion binding"/>
    <property type="evidence" value="ECO:0007669"/>
    <property type="project" value="InterPro"/>
</dbReference>
<dbReference type="GO" id="GO:0006508">
    <property type="term" value="P:proteolysis"/>
    <property type="evidence" value="ECO:0007669"/>
    <property type="project" value="InterPro"/>
</dbReference>
<dbReference type="eggNOG" id="COG5549">
    <property type="taxonomic scope" value="Bacteria"/>
</dbReference>
<gene>
    <name evidence="3" type="ordered locus">Cyan7822_2247</name>
</gene>
<keyword evidence="1" id="KW-0175">Coiled coil</keyword>
<feature type="coiled-coil region" evidence="1">
    <location>
        <begin position="5"/>
        <end position="32"/>
    </location>
</feature>
<dbReference type="KEGG" id="cyj:Cyan7822_2247"/>
<evidence type="ECO:0000313" key="3">
    <source>
        <dbReference type="EMBL" id="ADN14226.1"/>
    </source>
</evidence>
<dbReference type="Pfam" id="PF01400">
    <property type="entry name" value="Astacin"/>
    <property type="match status" value="1"/>
</dbReference>
<dbReference type="Proteomes" id="UP000008206">
    <property type="component" value="Chromosome"/>
</dbReference>
<dbReference type="GO" id="GO:0004222">
    <property type="term" value="F:metalloendopeptidase activity"/>
    <property type="evidence" value="ECO:0007669"/>
    <property type="project" value="InterPro"/>
</dbReference>
<organism evidence="3 4">
    <name type="scientific">Gloeothece verrucosa (strain PCC 7822)</name>
    <name type="common">Cyanothece sp. (strain PCC 7822)</name>
    <dbReference type="NCBI Taxonomy" id="497965"/>
    <lineage>
        <taxon>Bacteria</taxon>
        <taxon>Bacillati</taxon>
        <taxon>Cyanobacteriota</taxon>
        <taxon>Cyanophyceae</taxon>
        <taxon>Oscillatoriophycideae</taxon>
        <taxon>Chroococcales</taxon>
        <taxon>Aphanothecaceae</taxon>
        <taxon>Gloeothece</taxon>
        <taxon>Gloeothece verrucosa</taxon>
    </lineage>
</organism>
<name>E0UEA1_GLOV7</name>
<evidence type="ECO:0000259" key="2">
    <source>
        <dbReference type="SMART" id="SM00235"/>
    </source>
</evidence>
<dbReference type="RefSeq" id="WP_013322331.1">
    <property type="nucleotide sequence ID" value="NC_014501.1"/>
</dbReference>
<sequence length="386" mass="44106">MTEILQIGSSQLEQLIKRIENIESKLGIQRESKDATHPANEALKYCSLPKVPPQTFNSNVSLDRVRLIQLISKKWVNGTKLRYYFFEKGDYAAGNDQKDIVRQGFEEWKKVGIGIKFEEVRSMSEAEIRIGFLQGDGAWSYIGRDILTIPKQGERTMNFGWDLRTDPRRVDVPVHEIGHTLGFPHEHQNPFAGIVWNEEAVYRYFGGPPNKWDRETTFFNILQKLAPGEVQGTQWDPNSIMHYAFAAGLIDRPEQYRNGLNPAGGLSERDLQQAKFFYPPLDESSYPELKASHSEVLSLAPAEQKNFVINPPATQSYTIQTFGKSDTVMVLFEDINGDLKYVDGDDDSGTDTNAQINVRLYKGRRYVLRIRLYSNFSTGETSVMFW</sequence>
<evidence type="ECO:0000313" key="4">
    <source>
        <dbReference type="Proteomes" id="UP000008206"/>
    </source>
</evidence>
<dbReference type="Gene3D" id="3.40.390.10">
    <property type="entry name" value="Collagenase (Catalytic Domain)"/>
    <property type="match status" value="1"/>
</dbReference>
<dbReference type="CDD" id="cd04327">
    <property type="entry name" value="ZnMc_MMP_like_3"/>
    <property type="match status" value="1"/>
</dbReference>
<dbReference type="OrthoDB" id="561150at2"/>
<dbReference type="MEROPS" id="M10.A08"/>
<dbReference type="InterPro" id="IPR006026">
    <property type="entry name" value="Peptidase_Metallo"/>
</dbReference>
<keyword evidence="4" id="KW-1185">Reference proteome</keyword>
<accession>E0UEA1</accession>
<proteinExistence type="predicted"/>
<dbReference type="SMART" id="SM00235">
    <property type="entry name" value="ZnMc"/>
    <property type="match status" value="1"/>
</dbReference>